<evidence type="ECO:0000256" key="4">
    <source>
        <dbReference type="ARBA" id="ARBA00023180"/>
    </source>
</evidence>
<evidence type="ECO:0000313" key="8">
    <source>
        <dbReference type="Proteomes" id="UP000504606"/>
    </source>
</evidence>
<dbReference type="GO" id="GO:0004558">
    <property type="term" value="F:alpha-1,4-glucosidase activity"/>
    <property type="evidence" value="ECO:0007669"/>
    <property type="project" value="UniProtKB-EC"/>
</dbReference>
<dbReference type="RefSeq" id="XP_026280345.2">
    <property type="nucleotide sequence ID" value="XM_026424560.2"/>
</dbReference>
<dbReference type="GeneID" id="113207837"/>
<name>A0A6J1SM13_FRAOC</name>
<evidence type="ECO:0000256" key="5">
    <source>
        <dbReference type="ARBA" id="ARBA00023295"/>
    </source>
</evidence>
<comment type="catalytic activity">
    <reaction evidence="1">
        <text>Hydrolysis of terminal, non-reducing (1-&gt;4)-linked alpha-D-glucose residues with release of alpha-D-glucose.</text>
        <dbReference type="EC" id="3.2.1.20"/>
    </reaction>
</comment>
<evidence type="ECO:0000259" key="7">
    <source>
        <dbReference type="SMART" id="SM00642"/>
    </source>
</evidence>
<keyword evidence="5" id="KW-0326">Glycosidase</keyword>
<dbReference type="PANTHER" id="PTHR10357:SF179">
    <property type="entry name" value="NEUTRAL AND BASIC AMINO ACID TRANSPORT PROTEIN RBAT"/>
    <property type="match status" value="1"/>
</dbReference>
<keyword evidence="8" id="KW-1185">Reference proteome</keyword>
<proteinExistence type="inferred from homology"/>
<feature type="chain" id="PRO_5038754271" description="alpha-glucosidase" evidence="6">
    <location>
        <begin position="31"/>
        <end position="629"/>
    </location>
</feature>
<dbReference type="InterPro" id="IPR017853">
    <property type="entry name" value="GH"/>
</dbReference>
<dbReference type="KEGG" id="foc:113207837"/>
<dbReference type="Gene3D" id="3.20.20.80">
    <property type="entry name" value="Glycosidases"/>
    <property type="match status" value="1"/>
</dbReference>
<organism evidence="8 9">
    <name type="scientific">Frankliniella occidentalis</name>
    <name type="common">Western flower thrips</name>
    <name type="synonym">Euthrips occidentalis</name>
    <dbReference type="NCBI Taxonomy" id="133901"/>
    <lineage>
        <taxon>Eukaryota</taxon>
        <taxon>Metazoa</taxon>
        <taxon>Ecdysozoa</taxon>
        <taxon>Arthropoda</taxon>
        <taxon>Hexapoda</taxon>
        <taxon>Insecta</taxon>
        <taxon>Pterygota</taxon>
        <taxon>Neoptera</taxon>
        <taxon>Paraneoptera</taxon>
        <taxon>Thysanoptera</taxon>
        <taxon>Terebrantia</taxon>
        <taxon>Thripoidea</taxon>
        <taxon>Thripidae</taxon>
        <taxon>Frankliniella</taxon>
    </lineage>
</organism>
<dbReference type="AlphaFoldDB" id="A0A6J1SM13"/>
<feature type="signal peptide" evidence="6">
    <location>
        <begin position="1"/>
        <end position="30"/>
    </location>
</feature>
<evidence type="ECO:0000256" key="1">
    <source>
        <dbReference type="ARBA" id="ARBA00001657"/>
    </source>
</evidence>
<keyword evidence="6" id="KW-0732">Signal</keyword>
<sequence>MARAHRFCLPTALPLGLLLLLALMASTAESSPASSATSASSGSTVLVKDVAADNEEPWWHHAVIYQIYPRSFKDSNGDGLGDIKGITSELQYLHDIGVTAVWLSPFYPSPQADFGYDISDFKNVDPNYGTLDDFAEMVKKTHDLGMKVVVDLVPNHSSDEHEWFKASAKGDDKYKDYYVWGVGTGTGADGKPNPPNNWVSHFRKSAWEWNEERKAYYLHQFAVKQPDLNYRNPLVVQEMKDVFTFWMKQGVDGFRVDALPFLFETADLTQDEPKAVNPSPDLDEMDYDFYTHPLTMDYPETYDMLHQWRELVDNFSAEKRVIMTECYTTFDKTIEYYGTKEKLGAHFTFNFQLITSLNKSSLATDFKKTIDTWMMAMGDWRWPNWVIGNHDNSRVATRYPEMADAMNMISLTLPGTAMTYNGEELGMTDAFISWSQTKDPQALNTDPTRYLRVSRDPCRTPMQWDDTTSAGFSTSASTWMPTNPNYYELNVKKELATPKSHINVYKDLTSARKTETMKNGDYSTAVIGENVLAITRSLKDADTYITLVNVGSWEETVKSASLSQSALKVYTAGVNSKLTKGSALPESFVIRPKEGVVLTTGNPNGGSAAPTVQAAMLLTLLLPLLCLQN</sequence>
<dbReference type="EC" id="3.2.1.20" evidence="3"/>
<dbReference type="SUPFAM" id="SSF51445">
    <property type="entry name" value="(Trans)glycosidases"/>
    <property type="match status" value="1"/>
</dbReference>
<accession>A0A6J1SM13</accession>
<feature type="domain" description="Glycosyl hydrolase family 13 catalytic" evidence="7">
    <location>
        <begin position="66"/>
        <end position="459"/>
    </location>
</feature>
<protein>
    <recommendedName>
        <fullName evidence="3">alpha-glucosidase</fullName>
        <ecNumber evidence="3">3.2.1.20</ecNumber>
    </recommendedName>
</protein>
<dbReference type="InterPro" id="IPR045857">
    <property type="entry name" value="O16G_dom_2"/>
</dbReference>
<dbReference type="Proteomes" id="UP000504606">
    <property type="component" value="Unplaced"/>
</dbReference>
<dbReference type="SMR" id="A0A6J1SM13"/>
<comment type="similarity">
    <text evidence="2">Belongs to the glycosyl hydrolase 13 family.</text>
</comment>
<keyword evidence="4" id="KW-0325">Glycoprotein</keyword>
<dbReference type="PANTHER" id="PTHR10357">
    <property type="entry name" value="ALPHA-AMYLASE FAMILY MEMBER"/>
    <property type="match status" value="1"/>
</dbReference>
<dbReference type="Pfam" id="PF00128">
    <property type="entry name" value="Alpha-amylase"/>
    <property type="match status" value="1"/>
</dbReference>
<dbReference type="Gene3D" id="3.90.400.10">
    <property type="entry name" value="Oligo-1,6-glucosidase, Domain 2"/>
    <property type="match status" value="1"/>
</dbReference>
<evidence type="ECO:0000256" key="6">
    <source>
        <dbReference type="SAM" id="SignalP"/>
    </source>
</evidence>
<evidence type="ECO:0000256" key="3">
    <source>
        <dbReference type="ARBA" id="ARBA00012741"/>
    </source>
</evidence>
<dbReference type="OrthoDB" id="1740265at2759"/>
<dbReference type="FunFam" id="3.90.400.10:FF:000001">
    <property type="entry name" value="Maltase A3, isoform A"/>
    <property type="match status" value="1"/>
</dbReference>
<evidence type="ECO:0000313" key="9">
    <source>
        <dbReference type="RefSeq" id="XP_026280345.2"/>
    </source>
</evidence>
<keyword evidence="5" id="KW-0378">Hydrolase</keyword>
<reference evidence="9" key="1">
    <citation type="submission" date="2025-08" db="UniProtKB">
        <authorList>
            <consortium name="RefSeq"/>
        </authorList>
    </citation>
    <scope>IDENTIFICATION</scope>
    <source>
        <tissue evidence="9">Whole organism</tissue>
    </source>
</reference>
<dbReference type="InterPro" id="IPR006047">
    <property type="entry name" value="GH13_cat_dom"/>
</dbReference>
<evidence type="ECO:0000256" key="2">
    <source>
        <dbReference type="ARBA" id="ARBA00008061"/>
    </source>
</evidence>
<dbReference type="GO" id="GO:0005975">
    <property type="term" value="P:carbohydrate metabolic process"/>
    <property type="evidence" value="ECO:0007669"/>
    <property type="project" value="InterPro"/>
</dbReference>
<gene>
    <name evidence="9" type="primary">LOC113207837</name>
</gene>
<dbReference type="SMART" id="SM00642">
    <property type="entry name" value="Aamy"/>
    <property type="match status" value="1"/>
</dbReference>
<dbReference type="CDD" id="cd11328">
    <property type="entry name" value="AmyAc_maltase"/>
    <property type="match status" value="1"/>
</dbReference>